<keyword evidence="2" id="KW-0238">DNA-binding</keyword>
<dbReference type="GO" id="GO:0003700">
    <property type="term" value="F:DNA-binding transcription factor activity"/>
    <property type="evidence" value="ECO:0007669"/>
    <property type="project" value="InterPro"/>
</dbReference>
<keyword evidence="3" id="KW-0804">Transcription</keyword>
<evidence type="ECO:0000313" key="5">
    <source>
        <dbReference type="EMBL" id="TDG03340.1"/>
    </source>
</evidence>
<dbReference type="OrthoDB" id="9799812at2"/>
<dbReference type="GO" id="GO:0003677">
    <property type="term" value="F:DNA binding"/>
    <property type="evidence" value="ECO:0007669"/>
    <property type="project" value="UniProtKB-KW"/>
</dbReference>
<dbReference type="InterPro" id="IPR036390">
    <property type="entry name" value="WH_DNA-bd_sf"/>
</dbReference>
<dbReference type="SMART" id="SM00345">
    <property type="entry name" value="HTH_GNTR"/>
    <property type="match status" value="1"/>
</dbReference>
<evidence type="ECO:0000313" key="6">
    <source>
        <dbReference type="Proteomes" id="UP000295606"/>
    </source>
</evidence>
<keyword evidence="1" id="KW-0805">Transcription regulation</keyword>
<evidence type="ECO:0000256" key="3">
    <source>
        <dbReference type="ARBA" id="ARBA00023163"/>
    </source>
</evidence>
<dbReference type="AlphaFoldDB" id="A0A4R5L5U7"/>
<dbReference type="SMART" id="SM00895">
    <property type="entry name" value="FCD"/>
    <property type="match status" value="1"/>
</dbReference>
<dbReference type="Gene3D" id="1.20.120.530">
    <property type="entry name" value="GntR ligand-binding domain-like"/>
    <property type="match status" value="1"/>
</dbReference>
<dbReference type="RefSeq" id="WP_133188462.1">
    <property type="nucleotide sequence ID" value="NZ_SMOD01000042.1"/>
</dbReference>
<accession>A0A4R5L5U7</accession>
<dbReference type="InterPro" id="IPR000524">
    <property type="entry name" value="Tscrpt_reg_HTH_GntR"/>
</dbReference>
<dbReference type="PANTHER" id="PTHR43537">
    <property type="entry name" value="TRANSCRIPTIONAL REGULATOR, GNTR FAMILY"/>
    <property type="match status" value="1"/>
</dbReference>
<protein>
    <submittedName>
        <fullName evidence="5">GntR family transcriptional regulator</fullName>
    </submittedName>
</protein>
<dbReference type="SUPFAM" id="SSF46785">
    <property type="entry name" value="Winged helix' DNA-binding domain"/>
    <property type="match status" value="1"/>
</dbReference>
<dbReference type="InterPro" id="IPR036388">
    <property type="entry name" value="WH-like_DNA-bd_sf"/>
</dbReference>
<evidence type="ECO:0000256" key="2">
    <source>
        <dbReference type="ARBA" id="ARBA00023125"/>
    </source>
</evidence>
<dbReference type="PROSITE" id="PS50949">
    <property type="entry name" value="HTH_GNTR"/>
    <property type="match status" value="1"/>
</dbReference>
<dbReference type="Gene3D" id="1.10.10.10">
    <property type="entry name" value="Winged helix-like DNA-binding domain superfamily/Winged helix DNA-binding domain"/>
    <property type="match status" value="1"/>
</dbReference>
<sequence length="246" mass="27726">MILTTKAHHSGEPARGSAVAEVADKLKTHILNGRFRPGEFLRDIRMAEEYQVSRHTFRSAAQLLVSNRILRQAANRGFYVPEFGPDDIVDVTRLRAVLEAEAVKMIVLNGKIPDDAIEAVERLRSAPPEAPRSLQVAADRDFHRAIIVASGSPRLLRCYEMLECEIELLLVQRQEFYEDPKTIVREHEHLIACMKSRDFETARDAFLEHWDDLRNKLLRSEAGKLLGAAHILTSGPKAQASEAKAK</sequence>
<dbReference type="Proteomes" id="UP000295606">
    <property type="component" value="Unassembled WGS sequence"/>
</dbReference>
<reference evidence="5 6" key="1">
    <citation type="submission" date="2019-03" db="EMBL/GenBank/DDBJ databases">
        <title>Paraburkholderia sp. isolated from native Mimosa gymnas in Guartela State Park, Brazil.</title>
        <authorList>
            <person name="Paulitsch F."/>
            <person name="Hungria M."/>
            <person name="Delamuta J.R.M."/>
            <person name="Ribeiro R.A."/>
            <person name="Dall'Agnol R."/>
            <person name="Silva J.S.B."/>
        </authorList>
    </citation>
    <scope>NUCLEOTIDE SEQUENCE [LARGE SCALE GENOMIC DNA]</scope>
    <source>
        <strain evidence="5 6">CNPSo 3008</strain>
    </source>
</reference>
<dbReference type="EMBL" id="SMOD01000042">
    <property type="protein sequence ID" value="TDG03340.1"/>
    <property type="molecule type" value="Genomic_DNA"/>
</dbReference>
<dbReference type="Pfam" id="PF00392">
    <property type="entry name" value="GntR"/>
    <property type="match status" value="1"/>
</dbReference>
<dbReference type="InterPro" id="IPR008920">
    <property type="entry name" value="TF_FadR/GntR_C"/>
</dbReference>
<feature type="domain" description="HTH gntR-type" evidence="4">
    <location>
        <begin position="16"/>
        <end position="83"/>
    </location>
</feature>
<comment type="caution">
    <text evidence="5">The sequence shown here is derived from an EMBL/GenBank/DDBJ whole genome shotgun (WGS) entry which is preliminary data.</text>
</comment>
<name>A0A4R5L5U7_9BURK</name>
<evidence type="ECO:0000259" key="4">
    <source>
        <dbReference type="PROSITE" id="PS50949"/>
    </source>
</evidence>
<gene>
    <name evidence="5" type="ORF">E1N52_35040</name>
</gene>
<dbReference type="Pfam" id="PF07729">
    <property type="entry name" value="FCD"/>
    <property type="match status" value="1"/>
</dbReference>
<dbReference type="InterPro" id="IPR011711">
    <property type="entry name" value="GntR_C"/>
</dbReference>
<proteinExistence type="predicted"/>
<evidence type="ECO:0000256" key="1">
    <source>
        <dbReference type="ARBA" id="ARBA00023015"/>
    </source>
</evidence>
<dbReference type="PANTHER" id="PTHR43537:SF5">
    <property type="entry name" value="UXU OPERON TRANSCRIPTIONAL REGULATOR"/>
    <property type="match status" value="1"/>
</dbReference>
<organism evidence="5 6">
    <name type="scientific">Paraburkholderia guartelaensis</name>
    <dbReference type="NCBI Taxonomy" id="2546446"/>
    <lineage>
        <taxon>Bacteria</taxon>
        <taxon>Pseudomonadati</taxon>
        <taxon>Pseudomonadota</taxon>
        <taxon>Betaproteobacteria</taxon>
        <taxon>Burkholderiales</taxon>
        <taxon>Burkholderiaceae</taxon>
        <taxon>Paraburkholderia</taxon>
    </lineage>
</organism>
<dbReference type="SUPFAM" id="SSF48008">
    <property type="entry name" value="GntR ligand-binding domain-like"/>
    <property type="match status" value="1"/>
</dbReference>